<evidence type="ECO:0000256" key="1">
    <source>
        <dbReference type="SAM" id="MobiDB-lite"/>
    </source>
</evidence>
<sequence length="129" mass="14556">MAVALDMDDDLFFADLSRQISLLVNDDDQGPPLSFHHHSLAFQAFSTTMQSNARRPPLFPCQQSAWKTVESRGTGVFIPKSTNWRKKNKQRRLRSYDTAITYSTHLPADTNPENPHRPANGTVTQKGSK</sequence>
<evidence type="ECO:0000313" key="3">
    <source>
        <dbReference type="Proteomes" id="UP000594263"/>
    </source>
</evidence>
<dbReference type="EnsemblPlants" id="Kaladp0100s0125.1.v1.1">
    <property type="protein sequence ID" value="Kaladp0100s0125.1.v1.1"/>
    <property type="gene ID" value="Kaladp0100s0125.v1.1"/>
</dbReference>
<dbReference type="AlphaFoldDB" id="A0A7N0V3Q7"/>
<feature type="region of interest" description="Disordered" evidence="1">
    <location>
        <begin position="103"/>
        <end position="129"/>
    </location>
</feature>
<evidence type="ECO:0000313" key="2">
    <source>
        <dbReference type="EnsemblPlants" id="Kaladp0100s0125.1.v1.1"/>
    </source>
</evidence>
<accession>A0A7N0V3Q7</accession>
<dbReference type="Proteomes" id="UP000594263">
    <property type="component" value="Unplaced"/>
</dbReference>
<dbReference type="PANTHER" id="PTHR34956:SF2">
    <property type="entry name" value="OS05G0397300 PROTEIN"/>
    <property type="match status" value="1"/>
</dbReference>
<proteinExistence type="predicted"/>
<organism evidence="2 3">
    <name type="scientific">Kalanchoe fedtschenkoi</name>
    <name type="common">Lavender scallops</name>
    <name type="synonym">South American air plant</name>
    <dbReference type="NCBI Taxonomy" id="63787"/>
    <lineage>
        <taxon>Eukaryota</taxon>
        <taxon>Viridiplantae</taxon>
        <taxon>Streptophyta</taxon>
        <taxon>Embryophyta</taxon>
        <taxon>Tracheophyta</taxon>
        <taxon>Spermatophyta</taxon>
        <taxon>Magnoliopsida</taxon>
        <taxon>eudicotyledons</taxon>
        <taxon>Gunneridae</taxon>
        <taxon>Pentapetalae</taxon>
        <taxon>Saxifragales</taxon>
        <taxon>Crassulaceae</taxon>
        <taxon>Kalanchoe</taxon>
    </lineage>
</organism>
<reference evidence="2" key="1">
    <citation type="submission" date="2021-01" db="UniProtKB">
        <authorList>
            <consortium name="EnsemblPlants"/>
        </authorList>
    </citation>
    <scope>IDENTIFICATION</scope>
</reference>
<dbReference type="PANTHER" id="PTHR34956">
    <property type="entry name" value="OS05G0397300 PROTEIN"/>
    <property type="match status" value="1"/>
</dbReference>
<dbReference type="Gramene" id="Kaladp0100s0125.1.v1.1">
    <property type="protein sequence ID" value="Kaladp0100s0125.1.v1.1"/>
    <property type="gene ID" value="Kaladp0100s0125.v1.1"/>
</dbReference>
<name>A0A7N0V3Q7_KALFE</name>
<protein>
    <submittedName>
        <fullName evidence="2">Uncharacterized protein</fullName>
    </submittedName>
</protein>
<dbReference type="OMA" id="CAIHHPP"/>
<keyword evidence="3" id="KW-1185">Reference proteome</keyword>